<evidence type="ECO:0000313" key="7">
    <source>
        <dbReference type="EMBL" id="KAF3003236.1"/>
    </source>
</evidence>
<dbReference type="PANTHER" id="PTHR31313:SF85">
    <property type="entry name" value="ZN(II)2CYS6 TRANSCRIPTION FACTOR (EUROFUNG)"/>
    <property type="match status" value="1"/>
</dbReference>
<keyword evidence="8" id="KW-1185">Reference proteome</keyword>
<dbReference type="InterPro" id="IPR051615">
    <property type="entry name" value="Transcr_Regulatory_Elem"/>
</dbReference>
<dbReference type="EMBL" id="SWKU01000010">
    <property type="protein sequence ID" value="KAF3003236.1"/>
    <property type="molecule type" value="Genomic_DNA"/>
</dbReference>
<keyword evidence="3" id="KW-0805">Transcription regulation</keyword>
<protein>
    <submittedName>
        <fullName evidence="7">Uncharacterized protein</fullName>
    </submittedName>
</protein>
<evidence type="ECO:0000256" key="6">
    <source>
        <dbReference type="ARBA" id="ARBA00023242"/>
    </source>
</evidence>
<evidence type="ECO:0000256" key="3">
    <source>
        <dbReference type="ARBA" id="ARBA00023015"/>
    </source>
</evidence>
<dbReference type="OrthoDB" id="4161332at2759"/>
<dbReference type="PANTHER" id="PTHR31313">
    <property type="entry name" value="TY1 ENHANCER ACTIVATOR"/>
    <property type="match status" value="1"/>
</dbReference>
<gene>
    <name evidence="7" type="ORF">E8E13_009991</name>
</gene>
<reference evidence="7" key="1">
    <citation type="submission" date="2019-04" db="EMBL/GenBank/DDBJ databases">
        <title>Sequencing of skin fungus with MAO and IRED activity.</title>
        <authorList>
            <person name="Marsaioli A.J."/>
            <person name="Bonatto J.M.C."/>
            <person name="Reis Junior O."/>
        </authorList>
    </citation>
    <scope>NUCLEOTIDE SEQUENCE</scope>
    <source>
        <strain evidence="7">30M1</strain>
    </source>
</reference>
<evidence type="ECO:0000256" key="1">
    <source>
        <dbReference type="ARBA" id="ARBA00022723"/>
    </source>
</evidence>
<evidence type="ECO:0000256" key="2">
    <source>
        <dbReference type="ARBA" id="ARBA00022833"/>
    </source>
</evidence>
<keyword evidence="6" id="KW-0539">Nucleus</keyword>
<dbReference type="AlphaFoldDB" id="A0A9P4WCG8"/>
<organism evidence="7 8">
    <name type="scientific">Curvularia kusanoi</name>
    <name type="common">Cochliobolus kusanoi</name>
    <dbReference type="NCBI Taxonomy" id="90978"/>
    <lineage>
        <taxon>Eukaryota</taxon>
        <taxon>Fungi</taxon>
        <taxon>Dikarya</taxon>
        <taxon>Ascomycota</taxon>
        <taxon>Pezizomycotina</taxon>
        <taxon>Dothideomycetes</taxon>
        <taxon>Pleosporomycetidae</taxon>
        <taxon>Pleosporales</taxon>
        <taxon>Pleosporineae</taxon>
        <taxon>Pleosporaceae</taxon>
        <taxon>Curvularia</taxon>
    </lineage>
</organism>
<evidence type="ECO:0000256" key="5">
    <source>
        <dbReference type="ARBA" id="ARBA00023163"/>
    </source>
</evidence>
<dbReference type="Proteomes" id="UP000801428">
    <property type="component" value="Unassembled WGS sequence"/>
</dbReference>
<keyword evidence="4" id="KW-0238">DNA-binding</keyword>
<keyword evidence="2" id="KW-0862">Zinc</keyword>
<evidence type="ECO:0000256" key="4">
    <source>
        <dbReference type="ARBA" id="ARBA00023125"/>
    </source>
</evidence>
<dbReference type="CDD" id="cd12148">
    <property type="entry name" value="fungal_TF_MHR"/>
    <property type="match status" value="1"/>
</dbReference>
<dbReference type="GO" id="GO:0046872">
    <property type="term" value="F:metal ion binding"/>
    <property type="evidence" value="ECO:0007669"/>
    <property type="project" value="UniProtKB-KW"/>
</dbReference>
<comment type="caution">
    <text evidence="7">The sequence shown here is derived from an EMBL/GenBank/DDBJ whole genome shotgun (WGS) entry which is preliminary data.</text>
</comment>
<evidence type="ECO:0000313" key="8">
    <source>
        <dbReference type="Proteomes" id="UP000801428"/>
    </source>
</evidence>
<accession>A0A9P4WCG8</accession>
<proteinExistence type="predicted"/>
<keyword evidence="5" id="KW-0804">Transcription</keyword>
<dbReference type="GO" id="GO:0003677">
    <property type="term" value="F:DNA binding"/>
    <property type="evidence" value="ECO:0007669"/>
    <property type="project" value="UniProtKB-KW"/>
</dbReference>
<sequence length="287" mass="31371">MCGLAEILNQTLIHLYNPSKQLSPSHAFRCAVTESTKLAAWWQELPNHLRIDLIATNVDCPPSHIVTLNCIYHTINILLNRAKLKLSRETELAAELIAQSPLIHCTSSATSIVALFELYKGAFGEGHVVLSLAYSVYTAASIFLLELQALGHVAAHTFERLSFCVNVLERLKRTNPVITTGLDLIYKELDALGILIAPLDSVENALPSLVGGAFRMEPPIGSFASQGDSSSVTFLQTASLLPNSSYSISQTEEATNYSLLDMSPEMYEAFLQAEPISVIMDPGFDVF</sequence>
<name>A0A9P4WCG8_CURKU</name>
<keyword evidence="1" id="KW-0479">Metal-binding</keyword>